<dbReference type="GO" id="GO:0046872">
    <property type="term" value="F:metal ion binding"/>
    <property type="evidence" value="ECO:0007669"/>
    <property type="project" value="UniProtKB-KW"/>
</dbReference>
<evidence type="ECO:0000313" key="6">
    <source>
        <dbReference type="EnsemblMetazoa" id="CJA13290.1"/>
    </source>
</evidence>
<dbReference type="PRINTS" id="PR00318">
    <property type="entry name" value="GPROTEINA"/>
</dbReference>
<dbReference type="SUPFAM" id="SSF52540">
    <property type="entry name" value="P-loop containing nucleoside triphosphate hydrolases"/>
    <property type="match status" value="1"/>
</dbReference>
<evidence type="ECO:0000256" key="4">
    <source>
        <dbReference type="PIRSR" id="PIRSR601019-1"/>
    </source>
</evidence>
<dbReference type="GO" id="GO:0005834">
    <property type="term" value="C:heterotrimeric G-protein complex"/>
    <property type="evidence" value="ECO:0007669"/>
    <property type="project" value="TreeGrafter"/>
</dbReference>
<dbReference type="Gene3D" id="1.10.400.10">
    <property type="entry name" value="GI Alpha 1, domain 2-like"/>
    <property type="match status" value="1"/>
</dbReference>
<organism evidence="6 7">
    <name type="scientific">Caenorhabditis japonica</name>
    <dbReference type="NCBI Taxonomy" id="281687"/>
    <lineage>
        <taxon>Eukaryota</taxon>
        <taxon>Metazoa</taxon>
        <taxon>Ecdysozoa</taxon>
        <taxon>Nematoda</taxon>
        <taxon>Chromadorea</taxon>
        <taxon>Rhabditida</taxon>
        <taxon>Rhabditina</taxon>
        <taxon>Rhabditomorpha</taxon>
        <taxon>Rhabditoidea</taxon>
        <taxon>Rhabditidae</taxon>
        <taxon>Peloderinae</taxon>
        <taxon>Caenorhabditis</taxon>
    </lineage>
</organism>
<evidence type="ECO:0000256" key="2">
    <source>
        <dbReference type="ARBA" id="ARBA00023134"/>
    </source>
</evidence>
<dbReference type="InterPro" id="IPR011025">
    <property type="entry name" value="GproteinA_insert"/>
</dbReference>
<dbReference type="PROSITE" id="PS51882">
    <property type="entry name" value="G_ALPHA"/>
    <property type="match status" value="1"/>
</dbReference>
<dbReference type="InterPro" id="IPR027417">
    <property type="entry name" value="P-loop_NTPase"/>
</dbReference>
<accession>A0A8R1DVC0</accession>
<keyword evidence="1 4" id="KW-0547">Nucleotide-binding</keyword>
<dbReference type="PANTHER" id="PTHR10218">
    <property type="entry name" value="GTP-BINDING PROTEIN ALPHA SUBUNIT"/>
    <property type="match status" value="1"/>
</dbReference>
<dbReference type="GO" id="GO:0007188">
    <property type="term" value="P:adenylate cyclase-modulating G protein-coupled receptor signaling pathway"/>
    <property type="evidence" value="ECO:0007669"/>
    <property type="project" value="TreeGrafter"/>
</dbReference>
<feature type="binding site" evidence="5">
    <location>
        <position position="86"/>
    </location>
    <ligand>
        <name>Mg(2+)</name>
        <dbReference type="ChEBI" id="CHEBI:18420"/>
    </ligand>
</feature>
<dbReference type="Gene3D" id="3.40.50.300">
    <property type="entry name" value="P-loop containing nucleotide triphosphate hydrolases"/>
    <property type="match status" value="2"/>
</dbReference>
<evidence type="ECO:0000256" key="3">
    <source>
        <dbReference type="ARBA" id="ARBA00023224"/>
    </source>
</evidence>
<dbReference type="GO" id="GO:0005525">
    <property type="term" value="F:GTP binding"/>
    <property type="evidence" value="ECO:0007669"/>
    <property type="project" value="UniProtKB-KW"/>
</dbReference>
<dbReference type="EnsemblMetazoa" id="CJA13290.1">
    <property type="protein sequence ID" value="CJA13290.1"/>
    <property type="gene ID" value="WBGene00132494"/>
</dbReference>
<keyword evidence="2 4" id="KW-0342">GTP-binding</keyword>
<keyword evidence="7" id="KW-1185">Reference proteome</keyword>
<dbReference type="Proteomes" id="UP000005237">
    <property type="component" value="Unassembled WGS sequence"/>
</dbReference>
<keyword evidence="5" id="KW-0479">Metal-binding</keyword>
<dbReference type="AlphaFoldDB" id="A0A8R1DVC0"/>
<dbReference type="GO" id="GO:0005737">
    <property type="term" value="C:cytoplasm"/>
    <property type="evidence" value="ECO:0007669"/>
    <property type="project" value="TreeGrafter"/>
</dbReference>
<name>A0A8R1DVC0_CAEJA</name>
<dbReference type="SUPFAM" id="SSF47895">
    <property type="entry name" value="Transducin (alpha subunit), insertion domain"/>
    <property type="match status" value="1"/>
</dbReference>
<dbReference type="InterPro" id="IPR001019">
    <property type="entry name" value="Gprotein_alpha_su"/>
</dbReference>
<dbReference type="GO" id="GO:0003924">
    <property type="term" value="F:GTPase activity"/>
    <property type="evidence" value="ECO:0007669"/>
    <property type="project" value="InterPro"/>
</dbReference>
<dbReference type="SMART" id="SM00275">
    <property type="entry name" value="G_alpha"/>
    <property type="match status" value="1"/>
</dbReference>
<evidence type="ECO:0000313" key="7">
    <source>
        <dbReference type="Proteomes" id="UP000005237"/>
    </source>
</evidence>
<feature type="binding site" evidence="4">
    <location>
        <begin position="198"/>
        <end position="202"/>
    </location>
    <ligand>
        <name>GTP</name>
        <dbReference type="ChEBI" id="CHEBI:37565"/>
    </ligand>
</feature>
<protein>
    <submittedName>
        <fullName evidence="6">Uncharacterized protein</fullName>
    </submittedName>
</protein>
<evidence type="ECO:0000256" key="5">
    <source>
        <dbReference type="PIRSR" id="PIRSR601019-2"/>
    </source>
</evidence>
<keyword evidence="3" id="KW-0807">Transducer</keyword>
<dbReference type="Pfam" id="PF00503">
    <property type="entry name" value="G-alpha"/>
    <property type="match status" value="1"/>
</dbReference>
<proteinExistence type="predicted"/>
<feature type="binding site" evidence="4">
    <location>
        <begin position="191"/>
        <end position="192"/>
    </location>
    <ligand>
        <name>GTP</name>
        <dbReference type="ChEBI" id="CHEBI:37565"/>
    </ligand>
</feature>
<keyword evidence="5" id="KW-0460">Magnesium</keyword>
<reference evidence="6" key="2">
    <citation type="submission" date="2022-06" db="UniProtKB">
        <authorList>
            <consortium name="EnsemblMetazoa"/>
        </authorList>
    </citation>
    <scope>IDENTIFICATION</scope>
    <source>
        <strain evidence="6">DF5081</strain>
    </source>
</reference>
<evidence type="ECO:0000256" key="1">
    <source>
        <dbReference type="ARBA" id="ARBA00022741"/>
    </source>
</evidence>
<dbReference type="GO" id="GO:0031683">
    <property type="term" value="F:G-protein beta/gamma-subunit complex binding"/>
    <property type="evidence" value="ECO:0007669"/>
    <property type="project" value="InterPro"/>
</dbReference>
<dbReference type="PANTHER" id="PTHR10218:SF208">
    <property type="entry name" value="GUANINE NUCLEOTIDE-BINDING PROTEIN ALPHA-14 SUBUNIT"/>
    <property type="match status" value="1"/>
</dbReference>
<sequence>MVFGCFDRLSVEYCYQCMHGPDGCMVPSRHGEGTDIRAYNEELEIKLRPLAKKQHLEIENELANEKKNYGLSIKILILGGPSSGKSTIFKQMQIIHVDGFKKPQELLQYRGLIDSNIRDIYLQFIGGSRILNISLESIQHILFDIDDLYKEMSNDFAVRTTPDLCEALTEFWNSEPIQDLFRRRCEFELMDSTKYMIDVGGQRSERNKWLHLFDDVKVVLFVIDLTGYAKRSDESRLEVFMQMFT</sequence>
<reference evidence="7" key="1">
    <citation type="submission" date="2010-08" db="EMBL/GenBank/DDBJ databases">
        <authorList>
            <consortium name="Caenorhabditis japonica Sequencing Consortium"/>
            <person name="Wilson R.K."/>
        </authorList>
    </citation>
    <scope>NUCLEOTIDE SEQUENCE [LARGE SCALE GENOMIC DNA]</scope>
    <source>
        <strain evidence="7">DF5081</strain>
    </source>
</reference>
<dbReference type="GO" id="GO:0001664">
    <property type="term" value="F:G protein-coupled receptor binding"/>
    <property type="evidence" value="ECO:0007669"/>
    <property type="project" value="TreeGrafter"/>
</dbReference>